<dbReference type="InterPro" id="IPR005828">
    <property type="entry name" value="MFS_sugar_transport-like"/>
</dbReference>
<dbReference type="SUPFAM" id="SSF103473">
    <property type="entry name" value="MFS general substrate transporter"/>
    <property type="match status" value="1"/>
</dbReference>
<evidence type="ECO:0000313" key="11">
    <source>
        <dbReference type="Proteomes" id="UP000825935"/>
    </source>
</evidence>
<gene>
    <name evidence="10" type="ORF">KP509_14G096100</name>
</gene>
<dbReference type="PROSITE" id="PS00217">
    <property type="entry name" value="SUGAR_TRANSPORT_2"/>
    <property type="match status" value="1"/>
</dbReference>
<dbReference type="PANTHER" id="PTHR48020">
    <property type="entry name" value="PROTON MYO-INOSITOL COTRANSPORTER"/>
    <property type="match status" value="1"/>
</dbReference>
<dbReference type="Gene3D" id="1.20.1250.20">
    <property type="entry name" value="MFS general substrate transporter like domains"/>
    <property type="match status" value="2"/>
</dbReference>
<evidence type="ECO:0000256" key="5">
    <source>
        <dbReference type="ARBA" id="ARBA00022989"/>
    </source>
</evidence>
<dbReference type="AlphaFoldDB" id="A0A8T2TC96"/>
<comment type="subcellular location">
    <subcellularLocation>
        <location evidence="1">Membrane</location>
        <topology evidence="1">Multi-pass membrane protein</topology>
    </subcellularLocation>
</comment>
<dbReference type="PANTHER" id="PTHR48020:SF35">
    <property type="entry name" value="SUGAR TRANSPORTER"/>
    <property type="match status" value="1"/>
</dbReference>
<comment type="caution">
    <text evidence="10">The sequence shown here is derived from an EMBL/GenBank/DDBJ whole genome shotgun (WGS) entry which is preliminary data.</text>
</comment>
<dbReference type="PRINTS" id="PR00171">
    <property type="entry name" value="SUGRTRNSPORT"/>
</dbReference>
<dbReference type="InterPro" id="IPR020846">
    <property type="entry name" value="MFS_dom"/>
</dbReference>
<dbReference type="PROSITE" id="PS00216">
    <property type="entry name" value="SUGAR_TRANSPORT_1"/>
    <property type="match status" value="2"/>
</dbReference>
<evidence type="ECO:0000256" key="7">
    <source>
        <dbReference type="SAM" id="MobiDB-lite"/>
    </source>
</evidence>
<keyword evidence="4 8" id="KW-0812">Transmembrane</keyword>
<proteinExistence type="inferred from homology"/>
<feature type="transmembrane region" description="Helical" evidence="8">
    <location>
        <begin position="702"/>
        <end position="723"/>
    </location>
</feature>
<feature type="transmembrane region" description="Helical" evidence="8">
    <location>
        <begin position="608"/>
        <end position="629"/>
    </location>
</feature>
<feature type="transmembrane region" description="Helical" evidence="8">
    <location>
        <begin position="98"/>
        <end position="121"/>
    </location>
</feature>
<feature type="transmembrane region" description="Helical" evidence="8">
    <location>
        <begin position="133"/>
        <end position="157"/>
    </location>
</feature>
<evidence type="ECO:0000256" key="3">
    <source>
        <dbReference type="ARBA" id="ARBA00022448"/>
    </source>
</evidence>
<keyword evidence="3" id="KW-0813">Transport</keyword>
<feature type="transmembrane region" description="Helical" evidence="8">
    <location>
        <begin position="163"/>
        <end position="185"/>
    </location>
</feature>
<comment type="similarity">
    <text evidence="2">Belongs to the major facilitator superfamily. Sugar transporter (TC 2.A.1.1) family.</text>
</comment>
<evidence type="ECO:0000256" key="1">
    <source>
        <dbReference type="ARBA" id="ARBA00004141"/>
    </source>
</evidence>
<dbReference type="OMA" id="LTHINAG"/>
<dbReference type="OrthoDB" id="6339427at2759"/>
<feature type="transmembrane region" description="Helical" evidence="8">
    <location>
        <begin position="74"/>
        <end position="92"/>
    </location>
</feature>
<dbReference type="InterPro" id="IPR050814">
    <property type="entry name" value="Myo-inositol_Transporter"/>
</dbReference>
<dbReference type="InterPro" id="IPR036259">
    <property type="entry name" value="MFS_trans_sf"/>
</dbReference>
<evidence type="ECO:0000313" key="10">
    <source>
        <dbReference type="EMBL" id="KAH7416549.1"/>
    </source>
</evidence>
<evidence type="ECO:0000256" key="6">
    <source>
        <dbReference type="ARBA" id="ARBA00023136"/>
    </source>
</evidence>
<feature type="domain" description="Major facilitator superfamily (MFS) profile" evidence="9">
    <location>
        <begin position="7"/>
        <end position="729"/>
    </location>
</feature>
<feature type="transmembrane region" description="Helical" evidence="8">
    <location>
        <begin position="635"/>
        <end position="659"/>
    </location>
</feature>
<accession>A0A8T2TC96</accession>
<name>A0A8T2TC96_CERRI</name>
<evidence type="ECO:0000256" key="8">
    <source>
        <dbReference type="SAM" id="Phobius"/>
    </source>
</evidence>
<keyword evidence="11" id="KW-1185">Reference proteome</keyword>
<sequence length="761" mass="81408">MRTTKIVAAAAAIGNLLNGWDSATLAGALLYIEPEFNLDVQPILEGAVAAASLIGAALSTTFAGPGADRFGRRIVLCLSAALYCIGSLLMLWSPNVYLLLMARIVDGVGVGLAVTVAPLYISEVSPPEIRGELNTLPQLLGTSGMFLAYCMVFGISLTTSPNWRMMLGFMLIPSFIYLVLALYYLPESPRWLVSKGRTKEAMRVLERLRNKADVTGEMALLVEGLGVGEDPYIEEFIIQPAGLTDDDRVVLDDDNIKLYTPEDGGTWVAKPISSFPGSYQAFLSRPSSLIGTPAIVNSAPFVDSAVTLMGSLGSSFADHFHALHGHARGSTLEAHGNLKEDEESGGRMHETNGYHSDTSDVDPELTSPLLSSPFFPARDNEHLDYTDVQRGDSFKSNKTNAYNVSNILSEGVVGSVGSVNVGGGWSLAFQWTGPKGTEGQPDHGSYRRIYLHQEPLMAGKEPGSSYSLPRFGSTVGEVESVPAAGIVSRPSQIGKELLAENPVGPALMHPAEIARKGISLSELLEGGVKQALIVGVTLQVLEQCGGINAVLSFTPKILQESGAEVLLSQIGIGSDSASILASTITSLVSIPFIIMSMRLMDVAGRRKILLHTLPVLVLALLCLIIINLVPASEAVFATVSVLSVVVYVIFFMAGFGPIPNMICAEIFPTRVRGVCTSICQAAMWLTNILVTELFPILDTTLGIANTFAIFAIFCFITLVFVYFRVPETKGLPLEVIVEFFAVSATEKKKPGPTATEIEGEV</sequence>
<dbReference type="InterPro" id="IPR003663">
    <property type="entry name" value="Sugar/inositol_transpt"/>
</dbReference>
<dbReference type="GO" id="GO:0016020">
    <property type="term" value="C:membrane"/>
    <property type="evidence" value="ECO:0007669"/>
    <property type="project" value="UniProtKB-SubCell"/>
</dbReference>
<dbReference type="Proteomes" id="UP000825935">
    <property type="component" value="Chromosome 14"/>
</dbReference>
<feature type="compositionally biased region" description="Basic and acidic residues" evidence="7">
    <location>
        <begin position="336"/>
        <end position="352"/>
    </location>
</feature>
<organism evidence="10 11">
    <name type="scientific">Ceratopteris richardii</name>
    <name type="common">Triangle waterfern</name>
    <dbReference type="NCBI Taxonomy" id="49495"/>
    <lineage>
        <taxon>Eukaryota</taxon>
        <taxon>Viridiplantae</taxon>
        <taxon>Streptophyta</taxon>
        <taxon>Embryophyta</taxon>
        <taxon>Tracheophyta</taxon>
        <taxon>Polypodiopsida</taxon>
        <taxon>Polypodiidae</taxon>
        <taxon>Polypodiales</taxon>
        <taxon>Pteridineae</taxon>
        <taxon>Pteridaceae</taxon>
        <taxon>Parkerioideae</taxon>
        <taxon>Ceratopteris</taxon>
    </lineage>
</organism>
<protein>
    <recommendedName>
        <fullName evidence="9">Major facilitator superfamily (MFS) profile domain-containing protein</fullName>
    </recommendedName>
</protein>
<reference evidence="10" key="1">
    <citation type="submission" date="2021-08" db="EMBL/GenBank/DDBJ databases">
        <title>WGS assembly of Ceratopteris richardii.</title>
        <authorList>
            <person name="Marchant D.B."/>
            <person name="Chen G."/>
            <person name="Jenkins J."/>
            <person name="Shu S."/>
            <person name="Leebens-Mack J."/>
            <person name="Grimwood J."/>
            <person name="Schmutz J."/>
            <person name="Soltis P."/>
            <person name="Soltis D."/>
            <person name="Chen Z.-H."/>
        </authorList>
    </citation>
    <scope>NUCLEOTIDE SEQUENCE</scope>
    <source>
        <strain evidence="10">Whitten #5841</strain>
        <tissue evidence="10">Leaf</tissue>
    </source>
</reference>
<evidence type="ECO:0000259" key="9">
    <source>
        <dbReference type="PROSITE" id="PS50850"/>
    </source>
</evidence>
<dbReference type="GO" id="GO:0022857">
    <property type="term" value="F:transmembrane transporter activity"/>
    <property type="evidence" value="ECO:0007669"/>
    <property type="project" value="InterPro"/>
</dbReference>
<feature type="transmembrane region" description="Helical" evidence="8">
    <location>
        <begin position="671"/>
        <end position="690"/>
    </location>
</feature>
<dbReference type="PROSITE" id="PS50850">
    <property type="entry name" value="MFS"/>
    <property type="match status" value="1"/>
</dbReference>
<keyword evidence="6 8" id="KW-0472">Membrane</keyword>
<feature type="region of interest" description="Disordered" evidence="7">
    <location>
        <begin position="331"/>
        <end position="375"/>
    </location>
</feature>
<dbReference type="EMBL" id="CM035419">
    <property type="protein sequence ID" value="KAH7416549.1"/>
    <property type="molecule type" value="Genomic_DNA"/>
</dbReference>
<keyword evidence="5 8" id="KW-1133">Transmembrane helix</keyword>
<evidence type="ECO:0000256" key="2">
    <source>
        <dbReference type="ARBA" id="ARBA00010992"/>
    </source>
</evidence>
<dbReference type="Pfam" id="PF00083">
    <property type="entry name" value="Sugar_tr"/>
    <property type="match status" value="2"/>
</dbReference>
<evidence type="ECO:0000256" key="4">
    <source>
        <dbReference type="ARBA" id="ARBA00022692"/>
    </source>
</evidence>
<dbReference type="InterPro" id="IPR005829">
    <property type="entry name" value="Sugar_transporter_CS"/>
</dbReference>